<dbReference type="PANTHER" id="PTHR31150">
    <property type="entry name" value="EXPRESSED PROTEIN"/>
    <property type="match status" value="1"/>
</dbReference>
<feature type="compositionally biased region" description="Low complexity" evidence="2">
    <location>
        <begin position="140"/>
        <end position="150"/>
    </location>
</feature>
<keyword evidence="1" id="KW-0862">Zinc</keyword>
<gene>
    <name evidence="4" type="ORF">MANES_05G155200</name>
</gene>
<dbReference type="STRING" id="3983.A0A251KXC6"/>
<keyword evidence="1" id="KW-0863">Zinc-finger</keyword>
<name>A0A251KXC6_MANES</name>
<sequence>MGSACCTATREKDLPNRTGGNTVTRNVMCSPTWSFRWESRRRVAGEVYDSPYQTSLGFSREVSVEVKGPLCSDRGILSDEVSLHESFGTHVSLKSPVHEGMSANLIVQPSGLSMESNYPVHGKNSAESPDTEELPAPKLSSSLHSSFSTSDADPLPTCRHPLPPNSTPSRRARRSPGHQLLRQISDSRIMGLKSPNNYSLSEGRSSFVLSTCSHDLAMGSHGGSSDGWSMRTFSELVASSQRERWSFDSEHLGYGLSKVSGCSSRFSCSPSLDIQTCGACSKFLTEGSSWSSRRILASNELSMVAVLVCGHVYHADCLETLTLEVDRYDPACPICTGGEKQVSKVSKKVLRAEAELKARSHKISRSRVIDSYLDSDSDDFDYQKNAIWRGAPKMEASSSAESSSAKPFLKKNFLFGSKWSRSLSEKDSARKKGFWARYRKY</sequence>
<dbReference type="PROSITE" id="PS50089">
    <property type="entry name" value="ZF_RING_2"/>
    <property type="match status" value="1"/>
</dbReference>
<evidence type="ECO:0000259" key="3">
    <source>
        <dbReference type="PROSITE" id="PS50089"/>
    </source>
</evidence>
<evidence type="ECO:0000313" key="5">
    <source>
        <dbReference type="Proteomes" id="UP000091857"/>
    </source>
</evidence>
<accession>A0A251KXC6</accession>
<dbReference type="Gene3D" id="3.30.40.10">
    <property type="entry name" value="Zinc/RING finger domain, C3HC4 (zinc finger)"/>
    <property type="match status" value="1"/>
</dbReference>
<organism evidence="4 5">
    <name type="scientific">Manihot esculenta</name>
    <name type="common">Cassava</name>
    <name type="synonym">Jatropha manihot</name>
    <dbReference type="NCBI Taxonomy" id="3983"/>
    <lineage>
        <taxon>Eukaryota</taxon>
        <taxon>Viridiplantae</taxon>
        <taxon>Streptophyta</taxon>
        <taxon>Embryophyta</taxon>
        <taxon>Tracheophyta</taxon>
        <taxon>Spermatophyta</taxon>
        <taxon>Magnoliopsida</taxon>
        <taxon>eudicotyledons</taxon>
        <taxon>Gunneridae</taxon>
        <taxon>Pentapetalae</taxon>
        <taxon>rosids</taxon>
        <taxon>fabids</taxon>
        <taxon>Malpighiales</taxon>
        <taxon>Euphorbiaceae</taxon>
        <taxon>Crotonoideae</taxon>
        <taxon>Manihoteae</taxon>
        <taxon>Manihot</taxon>
    </lineage>
</organism>
<dbReference type="PANTHER" id="PTHR31150:SF32">
    <property type="entry name" value="RING_U-BOX SUPERFAMILY PROTEIN"/>
    <property type="match status" value="1"/>
</dbReference>
<dbReference type="InterPro" id="IPR001841">
    <property type="entry name" value="Znf_RING"/>
</dbReference>
<dbReference type="OrthoDB" id="1938835at2759"/>
<feature type="domain" description="RING-type" evidence="3">
    <location>
        <begin position="277"/>
        <end position="336"/>
    </location>
</feature>
<keyword evidence="1" id="KW-0479">Metal-binding</keyword>
<dbReference type="EMBL" id="CM004391">
    <property type="protein sequence ID" value="OAY50670.1"/>
    <property type="molecule type" value="Genomic_DNA"/>
</dbReference>
<evidence type="ECO:0000313" key="4">
    <source>
        <dbReference type="EMBL" id="OAY50670.1"/>
    </source>
</evidence>
<evidence type="ECO:0000256" key="1">
    <source>
        <dbReference type="PROSITE-ProRule" id="PRU00175"/>
    </source>
</evidence>
<protein>
    <recommendedName>
        <fullName evidence="3">RING-type domain-containing protein</fullName>
    </recommendedName>
</protein>
<evidence type="ECO:0000256" key="2">
    <source>
        <dbReference type="SAM" id="MobiDB-lite"/>
    </source>
</evidence>
<dbReference type="Gramene" id="Manes.05G155200.6.v8.1">
    <property type="protein sequence ID" value="Manes.05G155200.6.v8.1.CDS"/>
    <property type="gene ID" value="Manes.05G155200.v8.1"/>
</dbReference>
<dbReference type="EMBL" id="CM004391">
    <property type="protein sequence ID" value="OAY50671.1"/>
    <property type="molecule type" value="Genomic_DNA"/>
</dbReference>
<dbReference type="GO" id="GO:0008270">
    <property type="term" value="F:zinc ion binding"/>
    <property type="evidence" value="ECO:0007669"/>
    <property type="project" value="UniProtKB-KW"/>
</dbReference>
<dbReference type="Gramene" id="Manes.05G155200.5.v8.1">
    <property type="protein sequence ID" value="Manes.05G155200.5.v8.1.CDS"/>
    <property type="gene ID" value="Manes.05G155200.v8.1"/>
</dbReference>
<feature type="region of interest" description="Disordered" evidence="2">
    <location>
        <begin position="116"/>
        <end position="178"/>
    </location>
</feature>
<dbReference type="SMART" id="SM00184">
    <property type="entry name" value="RING"/>
    <property type="match status" value="1"/>
</dbReference>
<dbReference type="SUPFAM" id="SSF57850">
    <property type="entry name" value="RING/U-box"/>
    <property type="match status" value="1"/>
</dbReference>
<keyword evidence="5" id="KW-1185">Reference proteome</keyword>
<reference evidence="4 5" key="1">
    <citation type="submission" date="2016-02" db="EMBL/GenBank/DDBJ databases">
        <title>WGS assembly of Manihot esculenta.</title>
        <authorList>
            <person name="Bredeson J.V."/>
            <person name="Prochnik S.E."/>
            <person name="Lyons J.B."/>
            <person name="Schmutz J."/>
            <person name="Grimwood J."/>
            <person name="Vrebalov J."/>
            <person name="Bart R.S."/>
            <person name="Amuge T."/>
            <person name="Ferguson M.E."/>
            <person name="Green R."/>
            <person name="Putnam N."/>
            <person name="Stites J."/>
            <person name="Rounsley S."/>
            <person name="Rokhsar D.S."/>
        </authorList>
    </citation>
    <scope>NUCLEOTIDE SEQUENCE [LARGE SCALE GENOMIC DNA]</scope>
    <source>
        <strain evidence="5">cv. AM560-2</strain>
        <tissue evidence="4">Leaf</tissue>
    </source>
</reference>
<dbReference type="AlphaFoldDB" id="A0A251KXC6"/>
<dbReference type="Proteomes" id="UP000091857">
    <property type="component" value="Chromosome 5"/>
</dbReference>
<dbReference type="OMA" id="KSFMKWH"/>
<dbReference type="InterPro" id="IPR013083">
    <property type="entry name" value="Znf_RING/FYVE/PHD"/>
</dbReference>
<proteinExistence type="predicted"/>